<comment type="caution">
    <text evidence="1">The sequence shown here is derived from an EMBL/GenBank/DDBJ whole genome shotgun (WGS) entry which is preliminary data.</text>
</comment>
<evidence type="ECO:0000313" key="1">
    <source>
        <dbReference type="EMBL" id="MBA4465410.1"/>
    </source>
</evidence>
<gene>
    <name evidence="1" type="ORF">FHK98_06775</name>
</gene>
<evidence type="ECO:0000313" key="2">
    <source>
        <dbReference type="Proteomes" id="UP000538075"/>
    </source>
</evidence>
<dbReference type="EMBL" id="VDFG01000408">
    <property type="protein sequence ID" value="MBA4465410.1"/>
    <property type="molecule type" value="Genomic_DNA"/>
</dbReference>
<reference evidence="1 2" key="1">
    <citation type="journal article" date="2020" name="J. Appl. Phycol.">
        <title>Morphological changes and genome evolution in Raphidiopsis raciborskii CS-506 after 23 years in culture.</title>
        <authorList>
            <person name="Willis A."/>
            <person name="Bent S.J."/>
            <person name="Jameson I.D."/>
        </authorList>
    </citation>
    <scope>NUCLEOTIDE SEQUENCE [LARGE SCALE GENOMIC DNA]</scope>
    <source>
        <strain evidence="1 2">CS-506_A</strain>
    </source>
</reference>
<protein>
    <submittedName>
        <fullName evidence="1">Bifunctional metallophosphatase/5'-nucleotidase</fullName>
    </submittedName>
</protein>
<dbReference type="InterPro" id="IPR036907">
    <property type="entry name" value="5'-Nucleotdase_C_sf"/>
</dbReference>
<feature type="non-terminal residue" evidence="1">
    <location>
        <position position="1"/>
    </location>
</feature>
<dbReference type="SUPFAM" id="SSF55816">
    <property type="entry name" value="5'-nucleotidase (syn. UDP-sugar hydrolase), C-terminal domain"/>
    <property type="match status" value="1"/>
</dbReference>
<dbReference type="AlphaFoldDB" id="A0A838WMK1"/>
<organism evidence="1 2">
    <name type="scientific">Cylindrospermopsis raciborskii CS-506_A</name>
    <dbReference type="NCBI Taxonomy" id="2585140"/>
    <lineage>
        <taxon>Bacteria</taxon>
        <taxon>Bacillati</taxon>
        <taxon>Cyanobacteriota</taxon>
        <taxon>Cyanophyceae</taxon>
        <taxon>Nostocales</taxon>
        <taxon>Aphanizomenonaceae</taxon>
        <taxon>Cylindrospermopsis</taxon>
    </lineage>
</organism>
<dbReference type="Gene3D" id="3.90.780.10">
    <property type="entry name" value="5'-Nucleotidase, C-terminal domain"/>
    <property type="match status" value="1"/>
</dbReference>
<name>A0A838WMK1_9CYAN</name>
<proteinExistence type="predicted"/>
<dbReference type="Proteomes" id="UP000538075">
    <property type="component" value="Unassembled WGS sequence"/>
</dbReference>
<dbReference type="GO" id="GO:0016787">
    <property type="term" value="F:hydrolase activity"/>
    <property type="evidence" value="ECO:0007669"/>
    <property type="project" value="InterPro"/>
</dbReference>
<accession>A0A838WMK1</accession>
<sequence length="99" mass="11340">PDESQCYQISKGVQVVYNDTKKTIESLNINGQSVEASRQYIMCVENYHYQNSLKNLNLTSEEVANAKVVATSAQSILEEYLTTHQLIDRHVEGRWTFIN</sequence>
<dbReference type="GO" id="GO:0009166">
    <property type="term" value="P:nucleotide catabolic process"/>
    <property type="evidence" value="ECO:0007669"/>
    <property type="project" value="InterPro"/>
</dbReference>